<keyword evidence="7" id="KW-1185">Reference proteome</keyword>
<feature type="region of interest" description="Disordered" evidence="4">
    <location>
        <begin position="668"/>
        <end position="722"/>
    </location>
</feature>
<dbReference type="Pfam" id="PF00130">
    <property type="entry name" value="C1_1"/>
    <property type="match status" value="1"/>
</dbReference>
<sequence>MQTDQSQDNIWTFTTKMSTTSPTTTMQSKNNENNVKDECQNCDHHRTEMQTPRVVHFAESSERQESEEIDDNSFDRIKNPNEQTISKKTENDHNQSQSTGYSSMYLSPQESPFQLLSRSSPNSPIGSNVSIVGSLISHGSNERKSNSGGNGGGSTNWKLRAKYYSKRRGQERSIDRERQPSICSDSETDSINGQQKIEDILKSCGGNTTKKWSLPLPMVIRSSESDSASSSWSARSADEATEDERSPVPSPSASTHSNEEYSPPIGDNELCNRKSPSLSPTTSNRMFDIESKKSSIKTVSKSDTDKKSSLSLSPTTSTNITVHAAAIVKQESESGKSKKDKGKSRRKKKMSRAAESHCFQRMKTTNYGRCIICDAYVYFWGFECTQCQLICHKKCLKKMAIMCPQAPLPPRSSILNMELDMLSSNEMIPLLVQKCTMEIERRAITRPGIYRMTGVASRVEKLLKSFESGPHLIDLTDVSANDLTSVLKVFLRELKIPLITNVVYKDFIDLGRSYRLDNDINQDGIVLGGQSQLIQKIHIALNKLTTNHRATLKHMIKHLTRIVEHQEQNNMSPAALGIIFAPTFFRPRDTINDLHTEVFEAAPQARIIELMIRFYVQIFEMDTNFIDEPIINPSSSTLHYQKESVPNTKDTTLPTSLSLSLSTTTYHNYSNVDDESTDKKPTNSSNETCYKDNNYTNSNFQQQSENSSPTSPSVSSQQQSRPSLTLTTIMNQTSVVPLTTIYSSSPSSLTTTITSKSSEIKQKNIGHNSINNNESISNSQFQHNHSIGNRITSSIISTSSSTTTTNTSSSSESNTSQTRTRHCYNCSRPTTFTFD</sequence>
<gene>
    <name evidence="8" type="primary">LOC113791901</name>
</gene>
<dbReference type="OrthoDB" id="79452at2759"/>
<keyword evidence="3" id="KW-0862">Zinc</keyword>
<feature type="region of interest" description="Disordered" evidence="4">
    <location>
        <begin position="1"/>
        <end position="190"/>
    </location>
</feature>
<dbReference type="PROSITE" id="PS00479">
    <property type="entry name" value="ZF_DAG_PE_1"/>
    <property type="match status" value="1"/>
</dbReference>
<dbReference type="SMART" id="SM00324">
    <property type="entry name" value="RhoGAP"/>
    <property type="match status" value="1"/>
</dbReference>
<dbReference type="RefSeq" id="XP_027197553.1">
    <property type="nucleotide sequence ID" value="XM_027341752.1"/>
</dbReference>
<evidence type="ECO:0000256" key="1">
    <source>
        <dbReference type="ARBA" id="ARBA00022468"/>
    </source>
</evidence>
<dbReference type="GO" id="GO:0005096">
    <property type="term" value="F:GTPase activator activity"/>
    <property type="evidence" value="ECO:0007669"/>
    <property type="project" value="UniProtKB-KW"/>
</dbReference>
<accession>A0A6P6XWV9</accession>
<feature type="compositionally biased region" description="Polar residues" evidence="4">
    <location>
        <begin position="274"/>
        <end position="285"/>
    </location>
</feature>
<dbReference type="InterPro" id="IPR002219">
    <property type="entry name" value="PKC_DAG/PE"/>
</dbReference>
<dbReference type="GO" id="GO:0051056">
    <property type="term" value="P:regulation of small GTPase mediated signal transduction"/>
    <property type="evidence" value="ECO:0007669"/>
    <property type="project" value="UniProtKB-ARBA"/>
</dbReference>
<dbReference type="InterPro" id="IPR000198">
    <property type="entry name" value="RhoGAP_dom"/>
</dbReference>
<dbReference type="GO" id="GO:0046872">
    <property type="term" value="F:metal ion binding"/>
    <property type="evidence" value="ECO:0007669"/>
    <property type="project" value="UniProtKB-KW"/>
</dbReference>
<dbReference type="Gene3D" id="3.30.60.20">
    <property type="match status" value="1"/>
</dbReference>
<evidence type="ECO:0000259" key="6">
    <source>
        <dbReference type="PROSITE" id="PS50238"/>
    </source>
</evidence>
<feature type="compositionally biased region" description="Low complexity" evidence="4">
    <location>
        <begin position="309"/>
        <end position="321"/>
    </location>
</feature>
<keyword evidence="1" id="KW-0343">GTPase activation</keyword>
<dbReference type="InParanoid" id="A0A6P6XWV9"/>
<feature type="compositionally biased region" description="Polar residues" evidence="4">
    <location>
        <begin position="682"/>
        <end position="696"/>
    </location>
</feature>
<keyword evidence="2" id="KW-0479">Metal-binding</keyword>
<dbReference type="Proteomes" id="UP000515146">
    <property type="component" value="Unplaced"/>
</dbReference>
<dbReference type="AlphaFoldDB" id="A0A6P6XWV9"/>
<reference evidence="8" key="1">
    <citation type="submission" date="2025-08" db="UniProtKB">
        <authorList>
            <consortium name="RefSeq"/>
        </authorList>
    </citation>
    <scope>IDENTIFICATION</scope>
    <source>
        <strain evidence="8">Airmid</strain>
    </source>
</reference>
<feature type="compositionally biased region" description="Low complexity" evidence="4">
    <location>
        <begin position="794"/>
        <end position="818"/>
    </location>
</feature>
<feature type="region of interest" description="Disordered" evidence="4">
    <location>
        <begin position="223"/>
        <end position="354"/>
    </location>
</feature>
<organism evidence="7 8">
    <name type="scientific">Dermatophagoides pteronyssinus</name>
    <name type="common">European house dust mite</name>
    <dbReference type="NCBI Taxonomy" id="6956"/>
    <lineage>
        <taxon>Eukaryota</taxon>
        <taxon>Metazoa</taxon>
        <taxon>Ecdysozoa</taxon>
        <taxon>Arthropoda</taxon>
        <taxon>Chelicerata</taxon>
        <taxon>Arachnida</taxon>
        <taxon>Acari</taxon>
        <taxon>Acariformes</taxon>
        <taxon>Sarcoptiformes</taxon>
        <taxon>Astigmata</taxon>
        <taxon>Psoroptidia</taxon>
        <taxon>Analgoidea</taxon>
        <taxon>Pyroglyphidae</taxon>
        <taxon>Dermatophagoidinae</taxon>
        <taxon>Dermatophagoides</taxon>
    </lineage>
</organism>
<dbReference type="KEGG" id="dpte:113791901"/>
<feature type="compositionally biased region" description="Low complexity" evidence="4">
    <location>
        <begin position="223"/>
        <end position="235"/>
    </location>
</feature>
<evidence type="ECO:0000256" key="3">
    <source>
        <dbReference type="ARBA" id="ARBA00022833"/>
    </source>
</evidence>
<dbReference type="InterPro" id="IPR008936">
    <property type="entry name" value="Rho_GTPase_activation_prot"/>
</dbReference>
<evidence type="ECO:0000313" key="8">
    <source>
        <dbReference type="RefSeq" id="XP_027197553.1"/>
    </source>
</evidence>
<feature type="compositionally biased region" description="Polar residues" evidence="4">
    <location>
        <begin position="181"/>
        <end position="190"/>
    </location>
</feature>
<protein>
    <submittedName>
        <fullName evidence="8">Rho GTPase-activating protein 29-like</fullName>
    </submittedName>
</protein>
<proteinExistence type="predicted"/>
<feature type="compositionally biased region" description="Polar residues" evidence="4">
    <location>
        <begin position="1"/>
        <end position="11"/>
    </location>
</feature>
<feature type="compositionally biased region" description="Low complexity" evidence="4">
    <location>
        <begin position="12"/>
        <end position="26"/>
    </location>
</feature>
<dbReference type="SUPFAM" id="SSF48350">
    <property type="entry name" value="GTPase activation domain, GAP"/>
    <property type="match status" value="1"/>
</dbReference>
<dbReference type="Gene3D" id="1.10.555.10">
    <property type="entry name" value="Rho GTPase activation protein"/>
    <property type="match status" value="1"/>
</dbReference>
<dbReference type="InterPro" id="IPR046349">
    <property type="entry name" value="C1-like_sf"/>
</dbReference>
<dbReference type="PROSITE" id="PS50081">
    <property type="entry name" value="ZF_DAG_PE_2"/>
    <property type="match status" value="1"/>
</dbReference>
<feature type="region of interest" description="Disordered" evidence="4">
    <location>
        <begin position="794"/>
        <end position="822"/>
    </location>
</feature>
<dbReference type="CDD" id="cd20816">
    <property type="entry name" value="C1_GMIP-like"/>
    <property type="match status" value="1"/>
</dbReference>
<dbReference type="PROSITE" id="PS50238">
    <property type="entry name" value="RHOGAP"/>
    <property type="match status" value="1"/>
</dbReference>
<dbReference type="PANTHER" id="PTHR15228">
    <property type="entry name" value="SPERMATHECAL PHYSIOLOGY VARIANT"/>
    <property type="match status" value="1"/>
</dbReference>
<feature type="compositionally biased region" description="Basic and acidic residues" evidence="4">
    <location>
        <begin position="168"/>
        <end position="179"/>
    </location>
</feature>
<feature type="domain" description="Rho-GAP" evidence="6">
    <location>
        <begin position="417"/>
        <end position="619"/>
    </location>
</feature>
<dbReference type="SMART" id="SM00109">
    <property type="entry name" value="C1"/>
    <property type="match status" value="1"/>
</dbReference>
<feature type="compositionally biased region" description="Basic and acidic residues" evidence="4">
    <location>
        <begin position="73"/>
        <end position="93"/>
    </location>
</feature>
<dbReference type="GO" id="GO:0007165">
    <property type="term" value="P:signal transduction"/>
    <property type="evidence" value="ECO:0007669"/>
    <property type="project" value="InterPro"/>
</dbReference>
<evidence type="ECO:0000313" key="7">
    <source>
        <dbReference type="Proteomes" id="UP000515146"/>
    </source>
</evidence>
<dbReference type="InterPro" id="IPR051025">
    <property type="entry name" value="RhoGAP"/>
</dbReference>
<name>A0A6P6XWV9_DERPT</name>
<dbReference type="PANTHER" id="PTHR15228:SF25">
    <property type="entry name" value="F-BAR DOMAIN-CONTAINING PROTEIN"/>
    <property type="match status" value="1"/>
</dbReference>
<feature type="compositionally biased region" description="Basic residues" evidence="4">
    <location>
        <begin position="338"/>
        <end position="351"/>
    </location>
</feature>
<feature type="compositionally biased region" description="Basic and acidic residues" evidence="4">
    <location>
        <begin position="34"/>
        <end position="48"/>
    </location>
</feature>
<evidence type="ECO:0000256" key="4">
    <source>
        <dbReference type="SAM" id="MobiDB-lite"/>
    </source>
</evidence>
<evidence type="ECO:0000259" key="5">
    <source>
        <dbReference type="PROSITE" id="PS50081"/>
    </source>
</evidence>
<feature type="compositionally biased region" description="Low complexity" evidence="4">
    <location>
        <begin position="697"/>
        <end position="722"/>
    </location>
</feature>
<dbReference type="Pfam" id="PF00620">
    <property type="entry name" value="RhoGAP"/>
    <property type="match status" value="1"/>
</dbReference>
<feature type="domain" description="Phorbol-ester/DAG-type" evidence="5">
    <location>
        <begin position="356"/>
        <end position="403"/>
    </location>
</feature>
<feature type="compositionally biased region" description="Polar residues" evidence="4">
    <location>
        <begin position="94"/>
        <end position="131"/>
    </location>
</feature>
<dbReference type="SUPFAM" id="SSF57889">
    <property type="entry name" value="Cysteine-rich domain"/>
    <property type="match status" value="1"/>
</dbReference>
<evidence type="ECO:0000256" key="2">
    <source>
        <dbReference type="ARBA" id="ARBA00022723"/>
    </source>
</evidence>